<dbReference type="InterPro" id="IPR034746">
    <property type="entry name" value="POTRA"/>
</dbReference>
<sequence>MLALGRRPRRTDPAPSRMAYRLQRWMLTPGIRTGLRIGVPLGLLAIATALYLADPARREALTGWVADIRSSIEQRPEFRVERMEIEGADAELARDIHQVVAVDFPLSSFDLDLATVRDRIMALDPVKQAVLRIRPGGVLEVSVTERRAVVLWRTVDGLALLDGDGVFIRSVSERAAHPDMPLIAGRGAEKEISEALALTAASRPLDGRLRGFVRIGERRWDVILDRDQRILLPAEQPVRALERVIALDQAEDMLARDVLVADMRLSERPTLRMNARAHDRWVNAKEER</sequence>
<dbReference type="GO" id="GO:0043093">
    <property type="term" value="P:FtsZ-dependent cytokinesis"/>
    <property type="evidence" value="ECO:0007669"/>
    <property type="project" value="UniProtKB-UniRule"/>
</dbReference>
<dbReference type="Pfam" id="PF03799">
    <property type="entry name" value="FtsQ_DivIB_C"/>
    <property type="match status" value="1"/>
</dbReference>
<evidence type="ECO:0000259" key="10">
    <source>
        <dbReference type="PROSITE" id="PS51779"/>
    </source>
</evidence>
<dbReference type="InterPro" id="IPR026579">
    <property type="entry name" value="FtsQ"/>
</dbReference>
<evidence type="ECO:0000256" key="7">
    <source>
        <dbReference type="ARBA" id="ARBA00023136"/>
    </source>
</evidence>
<evidence type="ECO:0000313" key="11">
    <source>
        <dbReference type="EMBL" id="SIT77125.1"/>
    </source>
</evidence>
<proteinExistence type="inferred from homology"/>
<comment type="function">
    <text evidence="9">Essential cell division protein.</text>
</comment>
<dbReference type="GO" id="GO:0090529">
    <property type="term" value="P:cell septum assembly"/>
    <property type="evidence" value="ECO:0007669"/>
    <property type="project" value="InterPro"/>
</dbReference>
<evidence type="ECO:0000256" key="2">
    <source>
        <dbReference type="ARBA" id="ARBA00022475"/>
    </source>
</evidence>
<dbReference type="InterPro" id="IPR005548">
    <property type="entry name" value="Cell_div_FtsQ/DivIB_C"/>
</dbReference>
<keyword evidence="8 9" id="KW-0131">Cell cycle</keyword>
<evidence type="ECO:0000256" key="3">
    <source>
        <dbReference type="ARBA" id="ARBA00022519"/>
    </source>
</evidence>
<reference evidence="11 12" key="1">
    <citation type="submission" date="2017-01" db="EMBL/GenBank/DDBJ databases">
        <authorList>
            <person name="Mah S.A."/>
            <person name="Swanson W.J."/>
            <person name="Moy G.W."/>
            <person name="Vacquier V.D."/>
        </authorList>
    </citation>
    <scope>NUCLEOTIDE SEQUENCE [LARGE SCALE GENOMIC DNA]</scope>
    <source>
        <strain evidence="11 12">DSM 21219</strain>
    </source>
</reference>
<comment type="subcellular location">
    <subcellularLocation>
        <location evidence="9">Cell inner membrane</location>
        <topology evidence="9">Single-pass type II membrane protein</topology>
    </subcellularLocation>
    <subcellularLocation>
        <location evidence="1">Membrane</location>
    </subcellularLocation>
    <text evidence="9">Localizes to the division septum.</text>
</comment>
<organism evidence="11 12">
    <name type="scientific">Pontibaca methylaminivorans</name>
    <dbReference type="NCBI Taxonomy" id="515897"/>
    <lineage>
        <taxon>Bacteria</taxon>
        <taxon>Pseudomonadati</taxon>
        <taxon>Pseudomonadota</taxon>
        <taxon>Alphaproteobacteria</taxon>
        <taxon>Rhodobacterales</taxon>
        <taxon>Roseobacteraceae</taxon>
        <taxon>Pontibaca</taxon>
    </lineage>
</organism>
<gene>
    <name evidence="9" type="primary">ftsQ</name>
    <name evidence="11" type="ORF">SAMN05421849_0672</name>
</gene>
<dbReference type="OrthoDB" id="9783091at2"/>
<keyword evidence="6 9" id="KW-1133">Transmembrane helix</keyword>
<keyword evidence="12" id="KW-1185">Reference proteome</keyword>
<dbReference type="PROSITE" id="PS51779">
    <property type="entry name" value="POTRA"/>
    <property type="match status" value="1"/>
</dbReference>
<evidence type="ECO:0000256" key="4">
    <source>
        <dbReference type="ARBA" id="ARBA00022618"/>
    </source>
</evidence>
<comment type="similarity">
    <text evidence="9">Belongs to the FtsQ/DivIB family. FtsQ subfamily.</text>
</comment>
<evidence type="ECO:0000256" key="6">
    <source>
        <dbReference type="ARBA" id="ARBA00022989"/>
    </source>
</evidence>
<dbReference type="AlphaFoldDB" id="A0A1R3WGT0"/>
<dbReference type="PANTHER" id="PTHR35851">
    <property type="entry name" value="CELL DIVISION PROTEIN FTSQ"/>
    <property type="match status" value="1"/>
</dbReference>
<dbReference type="STRING" id="515897.SAMN05421849_0672"/>
<feature type="domain" description="POTRA" evidence="10">
    <location>
        <begin position="78"/>
        <end position="146"/>
    </location>
</feature>
<evidence type="ECO:0000256" key="8">
    <source>
        <dbReference type="ARBA" id="ARBA00023306"/>
    </source>
</evidence>
<keyword evidence="7 9" id="KW-0472">Membrane</keyword>
<keyword evidence="2 9" id="KW-1003">Cell membrane</keyword>
<evidence type="ECO:0000313" key="12">
    <source>
        <dbReference type="Proteomes" id="UP000192455"/>
    </source>
</evidence>
<evidence type="ECO:0000256" key="9">
    <source>
        <dbReference type="HAMAP-Rule" id="MF_00911"/>
    </source>
</evidence>
<dbReference type="GO" id="GO:0005886">
    <property type="term" value="C:plasma membrane"/>
    <property type="evidence" value="ECO:0007669"/>
    <property type="project" value="UniProtKB-SubCell"/>
</dbReference>
<protein>
    <recommendedName>
        <fullName evidence="9">Cell division protein FtsQ</fullName>
    </recommendedName>
</protein>
<dbReference type="Proteomes" id="UP000192455">
    <property type="component" value="Unassembled WGS sequence"/>
</dbReference>
<dbReference type="EMBL" id="FTPS01000001">
    <property type="protein sequence ID" value="SIT77125.1"/>
    <property type="molecule type" value="Genomic_DNA"/>
</dbReference>
<keyword evidence="3 9" id="KW-0997">Cell inner membrane</keyword>
<evidence type="ECO:0000256" key="1">
    <source>
        <dbReference type="ARBA" id="ARBA00004370"/>
    </source>
</evidence>
<keyword evidence="5 9" id="KW-0812">Transmembrane</keyword>
<keyword evidence="4 9" id="KW-0132">Cell division</keyword>
<dbReference type="GO" id="GO:0032153">
    <property type="term" value="C:cell division site"/>
    <property type="evidence" value="ECO:0007669"/>
    <property type="project" value="UniProtKB-UniRule"/>
</dbReference>
<dbReference type="HAMAP" id="MF_00911">
    <property type="entry name" value="FtsQ_subfam"/>
    <property type="match status" value="1"/>
</dbReference>
<accession>A0A1R3WGT0</accession>
<evidence type="ECO:0000256" key="5">
    <source>
        <dbReference type="ARBA" id="ARBA00022692"/>
    </source>
</evidence>
<dbReference type="PANTHER" id="PTHR35851:SF1">
    <property type="entry name" value="CELL DIVISION PROTEIN FTSQ"/>
    <property type="match status" value="1"/>
</dbReference>
<name>A0A1R3WGT0_9RHOB</name>